<organism evidence="1 2">
    <name type="scientific">Pedosphaera parvula (strain Ellin514)</name>
    <dbReference type="NCBI Taxonomy" id="320771"/>
    <lineage>
        <taxon>Bacteria</taxon>
        <taxon>Pseudomonadati</taxon>
        <taxon>Verrucomicrobiota</taxon>
        <taxon>Pedosphaerae</taxon>
        <taxon>Pedosphaerales</taxon>
        <taxon>Pedosphaeraceae</taxon>
        <taxon>Pedosphaera</taxon>
    </lineage>
</organism>
<dbReference type="InterPro" id="IPR013783">
    <property type="entry name" value="Ig-like_fold"/>
</dbReference>
<accession>B9XB30</accession>
<dbReference type="Gene3D" id="2.160.20.10">
    <property type="entry name" value="Single-stranded right-handed beta-helix, Pectin lyase-like"/>
    <property type="match status" value="1"/>
</dbReference>
<sequence length="243" mass="25540">MASLNNCTVSSNSATYYDGGSSGGTLNNCIVYFNNAPSGANFGSTPTFNYCCTTPQPANGTGNFTSAPAFVNPAVGNFHLQFNSPCINSGVNTFAPGTVDFDGNPRIRGGTVDIGAYEFQSPTSTISYAWLQNYGLPADGSADFADADLDGMNNWQEWRAGTNPYDAASLLKLSTPSRSAGQVTLTWTSVANRSYFVQRATDLNTPTSFSVIQANIPGLPGTTSYTDATAPASGPVYYRVGVQ</sequence>
<dbReference type="SUPFAM" id="SSF51126">
    <property type="entry name" value="Pectin lyase-like"/>
    <property type="match status" value="1"/>
</dbReference>
<comment type="caution">
    <text evidence="1">The sequence shown here is derived from an EMBL/GenBank/DDBJ whole genome shotgun (WGS) entry which is preliminary data.</text>
</comment>
<keyword evidence="2" id="KW-1185">Reference proteome</keyword>
<protein>
    <submittedName>
        <fullName evidence="1">Uncharacterized protein</fullName>
    </submittedName>
</protein>
<gene>
    <name evidence="1" type="ORF">Cflav_PD5350</name>
</gene>
<evidence type="ECO:0000313" key="2">
    <source>
        <dbReference type="Proteomes" id="UP000003688"/>
    </source>
</evidence>
<dbReference type="InterPro" id="IPR059226">
    <property type="entry name" value="Choice_anch_Q_dom"/>
</dbReference>
<proteinExistence type="predicted"/>
<dbReference type="AlphaFoldDB" id="B9XB30"/>
<evidence type="ECO:0000313" key="1">
    <source>
        <dbReference type="EMBL" id="EEF62715.1"/>
    </source>
</evidence>
<dbReference type="STRING" id="320771.Cflav_PD5350"/>
<reference evidence="1 2" key="1">
    <citation type="journal article" date="2011" name="J. Bacteriol.">
        <title>Genome sequence of 'Pedosphaera parvula' Ellin514, an aerobic Verrucomicrobial isolate from pasture soil.</title>
        <authorList>
            <person name="Kant R."/>
            <person name="van Passel M.W."/>
            <person name="Sangwan P."/>
            <person name="Palva A."/>
            <person name="Lucas S."/>
            <person name="Copeland A."/>
            <person name="Lapidus A."/>
            <person name="Glavina Del Rio T."/>
            <person name="Dalin E."/>
            <person name="Tice H."/>
            <person name="Bruce D."/>
            <person name="Goodwin L."/>
            <person name="Pitluck S."/>
            <person name="Chertkov O."/>
            <person name="Larimer F.W."/>
            <person name="Land M.L."/>
            <person name="Hauser L."/>
            <person name="Brettin T.S."/>
            <person name="Detter J.C."/>
            <person name="Han S."/>
            <person name="de Vos W.M."/>
            <person name="Janssen P.H."/>
            <person name="Smidt H."/>
        </authorList>
    </citation>
    <scope>NUCLEOTIDE SEQUENCE [LARGE SCALE GENOMIC DNA]</scope>
    <source>
        <strain evidence="1 2">Ellin514</strain>
    </source>
</reference>
<name>B9XB30_PEDPL</name>
<dbReference type="InterPro" id="IPR011050">
    <property type="entry name" value="Pectin_lyase_fold/virulence"/>
</dbReference>
<dbReference type="NCBIfam" id="NF041518">
    <property type="entry name" value="choice_anch_Q"/>
    <property type="match status" value="1"/>
</dbReference>
<dbReference type="Proteomes" id="UP000003688">
    <property type="component" value="Unassembled WGS sequence"/>
</dbReference>
<dbReference type="Gene3D" id="2.60.40.10">
    <property type="entry name" value="Immunoglobulins"/>
    <property type="match status" value="1"/>
</dbReference>
<dbReference type="InterPro" id="IPR012334">
    <property type="entry name" value="Pectin_lyas_fold"/>
</dbReference>
<dbReference type="EMBL" id="ABOX02000003">
    <property type="protein sequence ID" value="EEF62715.1"/>
    <property type="molecule type" value="Genomic_DNA"/>
</dbReference>